<feature type="region of interest" description="Disordered" evidence="8">
    <location>
        <begin position="362"/>
        <end position="447"/>
    </location>
</feature>
<feature type="binding site" evidence="7">
    <location>
        <position position="41"/>
    </location>
    <ligand>
        <name>ATP</name>
        <dbReference type="ChEBI" id="CHEBI:30616"/>
    </ligand>
</feature>
<dbReference type="Gene3D" id="1.10.510.10">
    <property type="entry name" value="Transferase(Phosphotransferase) domain 1"/>
    <property type="match status" value="1"/>
</dbReference>
<evidence type="ECO:0000259" key="9">
    <source>
        <dbReference type="PROSITE" id="PS50011"/>
    </source>
</evidence>
<dbReference type="EMBL" id="JAHKNI010000002">
    <property type="protein sequence ID" value="MBU3061124.1"/>
    <property type="molecule type" value="Genomic_DNA"/>
</dbReference>
<feature type="compositionally biased region" description="Low complexity" evidence="8">
    <location>
        <begin position="405"/>
        <end position="418"/>
    </location>
</feature>
<gene>
    <name evidence="10" type="ORF">KO481_06260</name>
</gene>
<dbReference type="InterPro" id="IPR008271">
    <property type="entry name" value="Ser/Thr_kinase_AS"/>
</dbReference>
<evidence type="ECO:0000256" key="8">
    <source>
        <dbReference type="SAM" id="MobiDB-lite"/>
    </source>
</evidence>
<keyword evidence="5 10" id="KW-0418">Kinase</keyword>
<dbReference type="RefSeq" id="WP_215916051.1">
    <property type="nucleotide sequence ID" value="NZ_JAHKNI010000002.1"/>
</dbReference>
<feature type="domain" description="Protein kinase" evidence="9">
    <location>
        <begin position="12"/>
        <end position="275"/>
    </location>
</feature>
<evidence type="ECO:0000256" key="3">
    <source>
        <dbReference type="ARBA" id="ARBA00022679"/>
    </source>
</evidence>
<dbReference type="Gene3D" id="3.30.200.20">
    <property type="entry name" value="Phosphorylase Kinase, domain 1"/>
    <property type="match status" value="1"/>
</dbReference>
<dbReference type="CDD" id="cd14014">
    <property type="entry name" value="STKc_PknB_like"/>
    <property type="match status" value="1"/>
</dbReference>
<evidence type="ECO:0000256" key="5">
    <source>
        <dbReference type="ARBA" id="ARBA00022777"/>
    </source>
</evidence>
<comment type="caution">
    <text evidence="10">The sequence shown here is derived from an EMBL/GenBank/DDBJ whole genome shotgun (WGS) entry which is preliminary data.</text>
</comment>
<evidence type="ECO:0000256" key="2">
    <source>
        <dbReference type="ARBA" id="ARBA00022527"/>
    </source>
</evidence>
<organism evidence="10 11">
    <name type="scientific">Nocardia albiluteola</name>
    <dbReference type="NCBI Taxonomy" id="2842303"/>
    <lineage>
        <taxon>Bacteria</taxon>
        <taxon>Bacillati</taxon>
        <taxon>Actinomycetota</taxon>
        <taxon>Actinomycetes</taxon>
        <taxon>Mycobacteriales</taxon>
        <taxon>Nocardiaceae</taxon>
        <taxon>Nocardia</taxon>
    </lineage>
</organism>
<name>A0ABS6AVS6_9NOCA</name>
<proteinExistence type="predicted"/>
<dbReference type="PANTHER" id="PTHR43289">
    <property type="entry name" value="MITOGEN-ACTIVATED PROTEIN KINASE KINASE KINASE 20-RELATED"/>
    <property type="match status" value="1"/>
</dbReference>
<feature type="compositionally biased region" description="Polar residues" evidence="8">
    <location>
        <begin position="362"/>
        <end position="388"/>
    </location>
</feature>
<evidence type="ECO:0000256" key="7">
    <source>
        <dbReference type="PROSITE-ProRule" id="PRU10141"/>
    </source>
</evidence>
<evidence type="ECO:0000256" key="6">
    <source>
        <dbReference type="ARBA" id="ARBA00022840"/>
    </source>
</evidence>
<keyword evidence="4 7" id="KW-0547">Nucleotide-binding</keyword>
<accession>A0ABS6AVS6</accession>
<dbReference type="Proteomes" id="UP000733379">
    <property type="component" value="Unassembled WGS sequence"/>
</dbReference>
<sequence length="447" mass="46924">MGLQPGAEFAGFTVERVVGSGGMGTVYLARQPRLQRLVALKVLAESFSAAPKTRAAFDREAALAAGLDHPNIVPVYDRSAVDDPELWLTMRYIDGGDAAALLDATPDGLAPDRVVRLITDAAGALDHAHARGVLHRDVKPANLLIENNQRLGERAMLTDFGIARTLDDTVTLSGIAASFAYAAPERFTNAPSDHSADIYSLGCTLFQLLTGQPPFPRKDQAAVVGAHLTEPPPAPSELRPELPAELDAVIATALAKAPRERYPSCLALAEAAAYALTTPASATRPRARRRTSVPGGPRQFETVTASSIGDTVWPVHISPGLHVTPRGSRRRRRVAIGAGMLLAAAGLAVGLTFALRSESESAHTPTSVAVAPQRTSSSAVPIRSTSQPAAPPTGTPSTDIPLSIAAQPSEQQTAEQPQPAIPAPARGLTSSQPPPVVPQTRSFQWSG</sequence>
<evidence type="ECO:0000313" key="11">
    <source>
        <dbReference type="Proteomes" id="UP000733379"/>
    </source>
</evidence>
<feature type="region of interest" description="Disordered" evidence="8">
    <location>
        <begin position="280"/>
        <end position="300"/>
    </location>
</feature>
<dbReference type="InterPro" id="IPR017441">
    <property type="entry name" value="Protein_kinase_ATP_BS"/>
</dbReference>
<dbReference type="SUPFAM" id="SSF56112">
    <property type="entry name" value="Protein kinase-like (PK-like)"/>
    <property type="match status" value="1"/>
</dbReference>
<keyword evidence="3" id="KW-0808">Transferase</keyword>
<keyword evidence="2" id="KW-0723">Serine/threonine-protein kinase</keyword>
<keyword evidence="11" id="KW-1185">Reference proteome</keyword>
<evidence type="ECO:0000313" key="10">
    <source>
        <dbReference type="EMBL" id="MBU3061124.1"/>
    </source>
</evidence>
<dbReference type="PROSITE" id="PS00108">
    <property type="entry name" value="PROTEIN_KINASE_ST"/>
    <property type="match status" value="1"/>
</dbReference>
<dbReference type="PROSITE" id="PS50011">
    <property type="entry name" value="PROTEIN_KINASE_DOM"/>
    <property type="match status" value="1"/>
</dbReference>
<dbReference type="EC" id="2.7.11.1" evidence="1"/>
<dbReference type="SMART" id="SM00220">
    <property type="entry name" value="S_TKc"/>
    <property type="match status" value="1"/>
</dbReference>
<dbReference type="PANTHER" id="PTHR43289:SF6">
    <property type="entry name" value="SERINE_THREONINE-PROTEIN KINASE NEKL-3"/>
    <property type="match status" value="1"/>
</dbReference>
<dbReference type="InterPro" id="IPR011009">
    <property type="entry name" value="Kinase-like_dom_sf"/>
</dbReference>
<dbReference type="Pfam" id="PF00069">
    <property type="entry name" value="Pkinase"/>
    <property type="match status" value="1"/>
</dbReference>
<protein>
    <recommendedName>
        <fullName evidence="1">non-specific serine/threonine protein kinase</fullName>
        <ecNumber evidence="1">2.7.11.1</ecNumber>
    </recommendedName>
</protein>
<dbReference type="PROSITE" id="PS00107">
    <property type="entry name" value="PROTEIN_KINASE_ATP"/>
    <property type="match status" value="1"/>
</dbReference>
<evidence type="ECO:0000256" key="4">
    <source>
        <dbReference type="ARBA" id="ARBA00022741"/>
    </source>
</evidence>
<dbReference type="InterPro" id="IPR000719">
    <property type="entry name" value="Prot_kinase_dom"/>
</dbReference>
<keyword evidence="6 7" id="KW-0067">ATP-binding</keyword>
<reference evidence="10 11" key="1">
    <citation type="submission" date="2021-06" db="EMBL/GenBank/DDBJ databases">
        <title>Actinomycetes sequencing.</title>
        <authorList>
            <person name="Shan Q."/>
        </authorList>
    </citation>
    <scope>NUCLEOTIDE SEQUENCE [LARGE SCALE GENOMIC DNA]</scope>
    <source>
        <strain evidence="10 11">NEAU-G5</strain>
    </source>
</reference>
<dbReference type="GO" id="GO:0016301">
    <property type="term" value="F:kinase activity"/>
    <property type="evidence" value="ECO:0007669"/>
    <property type="project" value="UniProtKB-KW"/>
</dbReference>
<evidence type="ECO:0000256" key="1">
    <source>
        <dbReference type="ARBA" id="ARBA00012513"/>
    </source>
</evidence>